<keyword evidence="1" id="KW-0560">Oxidoreductase</keyword>
<sequence>MDSKQPYDVIIVGGGIMGSTTAFYLTLKDPGLRVAVIERDLAYTRASTTLSMVNARIQFSLKQNVRISQYAFDVLERFEDDMAVAGNRPSIAYHREGNLFLHDPAAVDDAKAQMAMQQGLGCQVEWWTPDQIKARYPLYAPEGFAGGTFGGQDGHFDAYAVLMAYKANARAQGAVYIEDEVVELMVDNRQLTGVRTLSGEVYTSSAVVNCAGAWCTELARTAGVALPVDPVKRQCFCVDTAVKPEGPLPLTILPSGFYFRTETGGMVLIGKSLDADPVGFDFTWDQNRFMDELWLELAEFVPAFERLKLVRGWAGLYAVNRLDDNAILGEWPELKGFYLANGFSGHGLQQGPAVGRYMSELILGETPELDLSIFHPRRILEGKPIGEVGIV</sequence>
<keyword evidence="4" id="KW-1185">Reference proteome</keyword>
<dbReference type="GO" id="GO:0005737">
    <property type="term" value="C:cytoplasm"/>
    <property type="evidence" value="ECO:0007669"/>
    <property type="project" value="TreeGrafter"/>
</dbReference>
<feature type="domain" description="FAD dependent oxidoreductase" evidence="2">
    <location>
        <begin position="8"/>
        <end position="361"/>
    </location>
</feature>
<evidence type="ECO:0000259" key="2">
    <source>
        <dbReference type="Pfam" id="PF01266"/>
    </source>
</evidence>
<evidence type="ECO:0000256" key="1">
    <source>
        <dbReference type="ARBA" id="ARBA00023002"/>
    </source>
</evidence>
<organism evidence="3 4">
    <name type="scientific">Desulfosarcina alkanivorans</name>
    <dbReference type="NCBI Taxonomy" id="571177"/>
    <lineage>
        <taxon>Bacteria</taxon>
        <taxon>Pseudomonadati</taxon>
        <taxon>Thermodesulfobacteriota</taxon>
        <taxon>Desulfobacteria</taxon>
        <taxon>Desulfobacterales</taxon>
        <taxon>Desulfosarcinaceae</taxon>
        <taxon>Desulfosarcina</taxon>
    </lineage>
</organism>
<dbReference type="GO" id="GO:0016491">
    <property type="term" value="F:oxidoreductase activity"/>
    <property type="evidence" value="ECO:0007669"/>
    <property type="project" value="UniProtKB-KW"/>
</dbReference>
<dbReference type="OrthoDB" id="9815989at2"/>
<dbReference type="PANTHER" id="PTHR13847:SF287">
    <property type="entry name" value="FAD-DEPENDENT OXIDOREDUCTASE DOMAIN-CONTAINING PROTEIN 1"/>
    <property type="match status" value="1"/>
</dbReference>
<evidence type="ECO:0000313" key="4">
    <source>
        <dbReference type="Proteomes" id="UP000427906"/>
    </source>
</evidence>
<dbReference type="SUPFAM" id="SSF51905">
    <property type="entry name" value="FAD/NAD(P)-binding domain"/>
    <property type="match status" value="1"/>
</dbReference>
<dbReference type="RefSeq" id="WP_155318640.1">
    <property type="nucleotide sequence ID" value="NZ_AP021874.1"/>
</dbReference>
<dbReference type="InterPro" id="IPR006076">
    <property type="entry name" value="FAD-dep_OxRdtase"/>
</dbReference>
<dbReference type="SUPFAM" id="SSF54373">
    <property type="entry name" value="FAD-linked reductases, C-terminal domain"/>
    <property type="match status" value="1"/>
</dbReference>
<protein>
    <submittedName>
        <fullName evidence="3">Glycine/D-amino acid oxidase</fullName>
    </submittedName>
</protein>
<dbReference type="EMBL" id="AP021874">
    <property type="protein sequence ID" value="BBO70710.1"/>
    <property type="molecule type" value="Genomic_DNA"/>
</dbReference>
<dbReference type="Proteomes" id="UP000427906">
    <property type="component" value="Chromosome"/>
</dbReference>
<gene>
    <name evidence="3" type="ORF">DSCA_46400</name>
</gene>
<dbReference type="KEGG" id="dalk:DSCA_46400"/>
<dbReference type="Gene3D" id="3.50.50.60">
    <property type="entry name" value="FAD/NAD(P)-binding domain"/>
    <property type="match status" value="1"/>
</dbReference>
<name>A0A5K7YQS0_9BACT</name>
<dbReference type="AlphaFoldDB" id="A0A5K7YQS0"/>
<evidence type="ECO:0000313" key="3">
    <source>
        <dbReference type="EMBL" id="BBO70710.1"/>
    </source>
</evidence>
<dbReference type="InterPro" id="IPR036188">
    <property type="entry name" value="FAD/NAD-bd_sf"/>
</dbReference>
<dbReference type="Gene3D" id="3.30.9.10">
    <property type="entry name" value="D-Amino Acid Oxidase, subunit A, domain 2"/>
    <property type="match status" value="1"/>
</dbReference>
<reference evidence="3 4" key="1">
    <citation type="submission" date="2019-11" db="EMBL/GenBank/DDBJ databases">
        <title>Comparative genomics of hydrocarbon-degrading Desulfosarcina strains.</title>
        <authorList>
            <person name="Watanabe M."/>
            <person name="Kojima H."/>
            <person name="Fukui M."/>
        </authorList>
    </citation>
    <scope>NUCLEOTIDE SEQUENCE [LARGE SCALE GENOMIC DNA]</scope>
    <source>
        <strain evidence="3 4">PL12</strain>
    </source>
</reference>
<dbReference type="Pfam" id="PF01266">
    <property type="entry name" value="DAO"/>
    <property type="match status" value="1"/>
</dbReference>
<dbReference type="PANTHER" id="PTHR13847">
    <property type="entry name" value="SARCOSINE DEHYDROGENASE-RELATED"/>
    <property type="match status" value="1"/>
</dbReference>
<dbReference type="GO" id="GO:0032981">
    <property type="term" value="P:mitochondrial respiratory chain complex I assembly"/>
    <property type="evidence" value="ECO:0007669"/>
    <property type="project" value="TreeGrafter"/>
</dbReference>
<accession>A0A5K7YQS0</accession>
<proteinExistence type="predicted"/>